<keyword evidence="3" id="KW-1185">Reference proteome</keyword>
<evidence type="ECO:0000313" key="2">
    <source>
        <dbReference type="EMBL" id="KAJ7406235.1"/>
    </source>
</evidence>
<evidence type="ECO:0000313" key="3">
    <source>
        <dbReference type="Proteomes" id="UP001145742"/>
    </source>
</evidence>
<dbReference type="Pfam" id="PF00078">
    <property type="entry name" value="RVT_1"/>
    <property type="match status" value="1"/>
</dbReference>
<organism evidence="2 3">
    <name type="scientific">Willisornis vidua</name>
    <name type="common">Xingu scale-backed antbird</name>
    <dbReference type="NCBI Taxonomy" id="1566151"/>
    <lineage>
        <taxon>Eukaryota</taxon>
        <taxon>Metazoa</taxon>
        <taxon>Chordata</taxon>
        <taxon>Craniata</taxon>
        <taxon>Vertebrata</taxon>
        <taxon>Euteleostomi</taxon>
        <taxon>Archelosauria</taxon>
        <taxon>Archosauria</taxon>
        <taxon>Dinosauria</taxon>
        <taxon>Saurischia</taxon>
        <taxon>Theropoda</taxon>
        <taxon>Coelurosauria</taxon>
        <taxon>Aves</taxon>
        <taxon>Neognathae</taxon>
        <taxon>Neoaves</taxon>
        <taxon>Telluraves</taxon>
        <taxon>Australaves</taxon>
        <taxon>Passeriformes</taxon>
        <taxon>Thamnophilidae</taxon>
        <taxon>Willisornis</taxon>
    </lineage>
</organism>
<comment type="caution">
    <text evidence="2">The sequence shown here is derived from an EMBL/GenBank/DDBJ whole genome shotgun (WGS) entry which is preliminary data.</text>
</comment>
<dbReference type="EMBL" id="WHWB01034673">
    <property type="protein sequence ID" value="KAJ7406235.1"/>
    <property type="molecule type" value="Genomic_DNA"/>
</dbReference>
<feature type="domain" description="Reverse transcriptase" evidence="1">
    <location>
        <begin position="1"/>
        <end position="133"/>
    </location>
</feature>
<evidence type="ECO:0000259" key="1">
    <source>
        <dbReference type="PROSITE" id="PS50878"/>
    </source>
</evidence>
<protein>
    <recommendedName>
        <fullName evidence="1">Reverse transcriptase domain-containing protein</fullName>
    </recommendedName>
</protein>
<dbReference type="Proteomes" id="UP001145742">
    <property type="component" value="Unassembled WGS sequence"/>
</dbReference>
<proteinExistence type="predicted"/>
<dbReference type="PROSITE" id="PS50878">
    <property type="entry name" value="RT_POL"/>
    <property type="match status" value="1"/>
</dbReference>
<accession>A0ABQ9CU10</accession>
<gene>
    <name evidence="2" type="ORF">WISP_134979</name>
</gene>
<dbReference type="InterPro" id="IPR000477">
    <property type="entry name" value="RT_dom"/>
</dbReference>
<reference evidence="2" key="1">
    <citation type="submission" date="2019-10" db="EMBL/GenBank/DDBJ databases">
        <authorList>
            <person name="Soares A.E.R."/>
            <person name="Aleixo A."/>
            <person name="Schneider P."/>
            <person name="Miyaki C.Y."/>
            <person name="Schneider M.P."/>
            <person name="Mello C."/>
            <person name="Vasconcelos A.T.R."/>
        </authorList>
    </citation>
    <scope>NUCLEOTIDE SEQUENCE</scope>
    <source>
        <tissue evidence="2">Muscle</tissue>
    </source>
</reference>
<sequence>MTWTGTLCWVKSWLDGRAQRVLVNRVASSWQPITSGVPQGSVFSPVLFSIFIDNLDEGIESIISKFADDTKLRGSVGLLEGRKALQRDLDRLDRWAKSNGMRFNKTTCRVLHFGHNNPMERYRLGTEWLESSQAERDPVGPD</sequence>
<name>A0ABQ9CU10_9PASS</name>
<dbReference type="PANTHER" id="PTHR33332">
    <property type="entry name" value="REVERSE TRANSCRIPTASE DOMAIN-CONTAINING PROTEIN"/>
    <property type="match status" value="1"/>
</dbReference>